<dbReference type="PANTHER" id="PTHR30136:SF34">
    <property type="entry name" value="TRANSCRIPTIONAL REGULATOR"/>
    <property type="match status" value="1"/>
</dbReference>
<dbReference type="PROSITE" id="PS51078">
    <property type="entry name" value="ICLR_ED"/>
    <property type="match status" value="2"/>
</dbReference>
<dbReference type="InterPro" id="IPR036388">
    <property type="entry name" value="WH-like_DNA-bd_sf"/>
</dbReference>
<reference evidence="7 8" key="1">
    <citation type="submission" date="2024-09" db="EMBL/GenBank/DDBJ databases">
        <title>The Natural Products Discovery Center: Release of the First 8490 Sequenced Strains for Exploring Actinobacteria Biosynthetic Diversity.</title>
        <authorList>
            <person name="Kalkreuter E."/>
            <person name="Kautsar S.A."/>
            <person name="Yang D."/>
            <person name="Bader C.D."/>
            <person name="Teijaro C.N."/>
            <person name="Fluegel L."/>
            <person name="Davis C.M."/>
            <person name="Simpson J.R."/>
            <person name="Lauterbach L."/>
            <person name="Steele A.D."/>
            <person name="Gui C."/>
            <person name="Meng S."/>
            <person name="Li G."/>
            <person name="Viehrig K."/>
            <person name="Ye F."/>
            <person name="Su P."/>
            <person name="Kiefer A.F."/>
            <person name="Nichols A."/>
            <person name="Cepeda A.J."/>
            <person name="Yan W."/>
            <person name="Fan B."/>
            <person name="Jiang Y."/>
            <person name="Adhikari A."/>
            <person name="Zheng C.-J."/>
            <person name="Schuster L."/>
            <person name="Cowan T.M."/>
            <person name="Smanski M.J."/>
            <person name="Chevrette M.G."/>
            <person name="De Carvalho L.P.S."/>
            <person name="Shen B."/>
        </authorList>
    </citation>
    <scope>NUCLEOTIDE SEQUENCE [LARGE SCALE GENOMIC DNA]</scope>
    <source>
        <strain evidence="7 8">NPDC056472</strain>
    </source>
</reference>
<keyword evidence="2" id="KW-0238">DNA-binding</keyword>
<organism evidence="7 8">
    <name type="scientific">Streptomyces wedmorensis</name>
    <dbReference type="NCBI Taxonomy" id="43759"/>
    <lineage>
        <taxon>Bacteria</taxon>
        <taxon>Bacillati</taxon>
        <taxon>Actinomycetota</taxon>
        <taxon>Actinomycetes</taxon>
        <taxon>Kitasatosporales</taxon>
        <taxon>Streptomycetaceae</taxon>
        <taxon>Streptomyces</taxon>
    </lineage>
</organism>
<dbReference type="PANTHER" id="PTHR30136">
    <property type="entry name" value="HELIX-TURN-HELIX TRANSCRIPTIONAL REGULATOR, ICLR FAMILY"/>
    <property type="match status" value="1"/>
</dbReference>
<dbReference type="PROSITE" id="PS51077">
    <property type="entry name" value="HTH_ICLR"/>
    <property type="match status" value="2"/>
</dbReference>
<evidence type="ECO:0000256" key="2">
    <source>
        <dbReference type="ARBA" id="ARBA00023125"/>
    </source>
</evidence>
<evidence type="ECO:0000259" key="5">
    <source>
        <dbReference type="PROSITE" id="PS51077"/>
    </source>
</evidence>
<evidence type="ECO:0000256" key="1">
    <source>
        <dbReference type="ARBA" id="ARBA00023015"/>
    </source>
</evidence>
<evidence type="ECO:0000313" key="7">
    <source>
        <dbReference type="EMBL" id="MFE5979230.1"/>
    </source>
</evidence>
<feature type="domain" description="HTH iclR-type" evidence="5">
    <location>
        <begin position="15"/>
        <end position="76"/>
    </location>
</feature>
<dbReference type="InterPro" id="IPR029016">
    <property type="entry name" value="GAF-like_dom_sf"/>
</dbReference>
<dbReference type="SUPFAM" id="SSF55781">
    <property type="entry name" value="GAF domain-like"/>
    <property type="match status" value="2"/>
</dbReference>
<dbReference type="Gene3D" id="1.10.10.10">
    <property type="entry name" value="Winged helix-like DNA-binding domain superfamily/Winged helix DNA-binding domain"/>
    <property type="match status" value="2"/>
</dbReference>
<feature type="domain" description="IclR-ED" evidence="6">
    <location>
        <begin position="408"/>
        <end position="592"/>
    </location>
</feature>
<name>A0ABW6IQU0_STRWE</name>
<feature type="compositionally biased region" description="Pro residues" evidence="4">
    <location>
        <begin position="313"/>
        <end position="330"/>
    </location>
</feature>
<accession>A0ABW6IQU0</accession>
<dbReference type="Gene3D" id="3.30.450.40">
    <property type="match status" value="2"/>
</dbReference>
<gene>
    <name evidence="7" type="ORF">ACFQ63_05925</name>
</gene>
<feature type="compositionally biased region" description="Low complexity" evidence="4">
    <location>
        <begin position="279"/>
        <end position="312"/>
    </location>
</feature>
<dbReference type="RefSeq" id="WP_386249423.1">
    <property type="nucleotide sequence ID" value="NZ_JBHTRV010000003.1"/>
</dbReference>
<dbReference type="SUPFAM" id="SSF46785">
    <property type="entry name" value="Winged helix' DNA-binding domain"/>
    <property type="match status" value="2"/>
</dbReference>
<dbReference type="InterPro" id="IPR050707">
    <property type="entry name" value="HTH_MetabolicPath_Reg"/>
</dbReference>
<evidence type="ECO:0000256" key="3">
    <source>
        <dbReference type="ARBA" id="ARBA00023163"/>
    </source>
</evidence>
<keyword evidence="1" id="KW-0805">Transcription regulation</keyword>
<dbReference type="SMART" id="SM00346">
    <property type="entry name" value="HTH_ICLR"/>
    <property type="match status" value="2"/>
</dbReference>
<dbReference type="Proteomes" id="UP001600424">
    <property type="component" value="Unassembled WGS sequence"/>
</dbReference>
<dbReference type="Pfam" id="PF09339">
    <property type="entry name" value="HTH_IclR"/>
    <property type="match status" value="2"/>
</dbReference>
<sequence length="602" mass="61985">MPQPAEAEGVPAELVGPLERGLSVLRAIASGPEVRHRPGDLARTTGLARSTVDRVATTLVRLGVLRAEGRDLLLAPRAAELGNAYLASCGLPGLLGPHAAALADALDESVSLAVPDRDGVRFLTQSTRHRAMAISFRPGGLLPAERCAPGALFAAHWDAGDHERWRARRAEDPLGTAFPSVPPRPTAPPDEVEAEFLDRVRKARESGVAVDDQLIEPGLLSVALPVRAPDGSVVCAVSVFSHTSRHTAGSLTERALPPLRSAVAAMEAALSALSTRGAAPGAAAGATSGTSPGEAPGAMPSAAGAPPGVAPGAMPPAAPGASPGPAPEITPAPTGAGLKEELGSGFLQSLARGLDVLRAFGGVRGPVRLSELARLTGLPRATARRSLITLRHLGYVREEPGGFVVLPRVLELGYARLSGLSLPEIATPHLVALVLRVHESASVAVLDGDDIRYVARVAGTRIMHIDITVGTRLPAYATSMGRVLLGDLAEADRAERLGRITPEALTPHTVTTHEGLDEVVAATAARGYGWVEQELEEGLRSLAVAVTDGSGRAVAAVNVALHAGRATPEESLAALLPPLRETAALISADLAAVARFSRVATG</sequence>
<feature type="domain" description="HTH iclR-type" evidence="5">
    <location>
        <begin position="347"/>
        <end position="407"/>
    </location>
</feature>
<protein>
    <submittedName>
        <fullName evidence="7">IclR family transcriptional regulator C-terminal domain-containing protein</fullName>
    </submittedName>
</protein>
<proteinExistence type="predicted"/>
<comment type="caution">
    <text evidence="7">The sequence shown here is derived from an EMBL/GenBank/DDBJ whole genome shotgun (WGS) entry which is preliminary data.</text>
</comment>
<dbReference type="InterPro" id="IPR014757">
    <property type="entry name" value="Tscrpt_reg_IclR_C"/>
</dbReference>
<keyword evidence="3" id="KW-0804">Transcription</keyword>
<dbReference type="InterPro" id="IPR005471">
    <property type="entry name" value="Tscrpt_reg_IclR_N"/>
</dbReference>
<feature type="region of interest" description="Disordered" evidence="4">
    <location>
        <begin position="279"/>
        <end position="337"/>
    </location>
</feature>
<evidence type="ECO:0000259" key="6">
    <source>
        <dbReference type="PROSITE" id="PS51078"/>
    </source>
</evidence>
<evidence type="ECO:0000256" key="4">
    <source>
        <dbReference type="SAM" id="MobiDB-lite"/>
    </source>
</evidence>
<evidence type="ECO:0000313" key="8">
    <source>
        <dbReference type="Proteomes" id="UP001600424"/>
    </source>
</evidence>
<dbReference type="Pfam" id="PF01614">
    <property type="entry name" value="IclR_C"/>
    <property type="match status" value="2"/>
</dbReference>
<dbReference type="InterPro" id="IPR036390">
    <property type="entry name" value="WH_DNA-bd_sf"/>
</dbReference>
<keyword evidence="8" id="KW-1185">Reference proteome</keyword>
<feature type="domain" description="IclR-ED" evidence="6">
    <location>
        <begin position="77"/>
        <end position="272"/>
    </location>
</feature>
<dbReference type="EMBL" id="JBHTRV010000003">
    <property type="protein sequence ID" value="MFE5979230.1"/>
    <property type="molecule type" value="Genomic_DNA"/>
</dbReference>